<feature type="transmembrane region" description="Helical" evidence="1">
    <location>
        <begin position="12"/>
        <end position="31"/>
    </location>
</feature>
<keyword evidence="1" id="KW-0472">Membrane</keyword>
<dbReference type="EMBL" id="JACRSS010000001">
    <property type="protein sequence ID" value="MBC8537611.1"/>
    <property type="molecule type" value="Genomic_DNA"/>
</dbReference>
<feature type="transmembrane region" description="Helical" evidence="1">
    <location>
        <begin position="37"/>
        <end position="55"/>
    </location>
</feature>
<proteinExistence type="predicted"/>
<dbReference type="Proteomes" id="UP000617951">
    <property type="component" value="Unassembled WGS sequence"/>
</dbReference>
<reference evidence="2" key="1">
    <citation type="submission" date="2020-08" db="EMBL/GenBank/DDBJ databases">
        <title>Genome public.</title>
        <authorList>
            <person name="Liu C."/>
            <person name="Sun Q."/>
        </authorList>
    </citation>
    <scope>NUCLEOTIDE SEQUENCE</scope>
    <source>
        <strain evidence="2">NSJ-63</strain>
    </source>
</reference>
<comment type="caution">
    <text evidence="2">The sequence shown here is derived from an EMBL/GenBank/DDBJ whole genome shotgun (WGS) entry which is preliminary data.</text>
</comment>
<dbReference type="AlphaFoldDB" id="A0A926DGU5"/>
<evidence type="ECO:0000256" key="1">
    <source>
        <dbReference type="SAM" id="Phobius"/>
    </source>
</evidence>
<accession>A0A926DGU5</accession>
<keyword evidence="1" id="KW-1133">Transmembrane helix</keyword>
<evidence type="ECO:0000313" key="3">
    <source>
        <dbReference type="Proteomes" id="UP000617951"/>
    </source>
</evidence>
<evidence type="ECO:0000313" key="2">
    <source>
        <dbReference type="EMBL" id="MBC8537611.1"/>
    </source>
</evidence>
<keyword evidence="1" id="KW-0812">Transmembrane</keyword>
<protein>
    <submittedName>
        <fullName evidence="2">DUF2273 domain-containing protein</fullName>
    </submittedName>
</protein>
<name>A0A926DGU5_9FIRM</name>
<sequence length="74" mass="8147">MQSWKEYFNRHRSVIIGAAIGLLVGILFLTIGFFPTVLLAFLGGIGALIGGIPTVREAIWNGIIHLIEKIFHKS</sequence>
<dbReference type="Pfam" id="PF10031">
    <property type="entry name" value="DUF2273"/>
    <property type="match status" value="1"/>
</dbReference>
<keyword evidence="3" id="KW-1185">Reference proteome</keyword>
<dbReference type="InterPro" id="IPR018730">
    <property type="entry name" value="DUF2273"/>
</dbReference>
<organism evidence="2 3">
    <name type="scientific">Guopingia tenuis</name>
    <dbReference type="NCBI Taxonomy" id="2763656"/>
    <lineage>
        <taxon>Bacteria</taxon>
        <taxon>Bacillati</taxon>
        <taxon>Bacillota</taxon>
        <taxon>Clostridia</taxon>
        <taxon>Christensenellales</taxon>
        <taxon>Christensenellaceae</taxon>
        <taxon>Guopingia</taxon>
    </lineage>
</organism>
<gene>
    <name evidence="2" type="ORF">H8693_01540</name>
</gene>
<dbReference type="RefSeq" id="WP_249279507.1">
    <property type="nucleotide sequence ID" value="NZ_JACRSS010000001.1"/>
</dbReference>